<dbReference type="InterPro" id="IPR025972">
    <property type="entry name" value="BetaGal_dom3"/>
</dbReference>
<feature type="domain" description="Beta-galactosidase" evidence="11">
    <location>
        <begin position="495"/>
        <end position="675"/>
    </location>
</feature>
<dbReference type="OrthoDB" id="1657402at2759"/>
<dbReference type="Pfam" id="PF10435">
    <property type="entry name" value="BetaGal_dom2"/>
    <property type="match status" value="1"/>
</dbReference>
<dbReference type="InterPro" id="IPR018954">
    <property type="entry name" value="Betagal_dom2"/>
</dbReference>
<dbReference type="SUPFAM" id="SSF51445">
    <property type="entry name" value="(Trans)glycosidases"/>
    <property type="match status" value="1"/>
</dbReference>
<keyword evidence="4" id="KW-0732">Signal</keyword>
<evidence type="ECO:0000259" key="11">
    <source>
        <dbReference type="SMART" id="SM01029"/>
    </source>
</evidence>
<dbReference type="Gene3D" id="2.60.390.10">
    <property type="entry name" value="Beta-galactosidase, domain 3"/>
    <property type="match status" value="1"/>
</dbReference>
<keyword evidence="5 12" id="KW-0378">Hydrolase</keyword>
<dbReference type="VEuPathDB" id="FungiDB:BD410DRAFT_787435"/>
<evidence type="ECO:0000313" key="12">
    <source>
        <dbReference type="EMBL" id="TDL23133.1"/>
    </source>
</evidence>
<feature type="transmembrane region" description="Helical" evidence="10">
    <location>
        <begin position="86"/>
        <end position="104"/>
    </location>
</feature>
<dbReference type="AlphaFoldDB" id="A0A4Y7Q647"/>
<dbReference type="SUPFAM" id="SSF49785">
    <property type="entry name" value="Galactose-binding domain-like"/>
    <property type="match status" value="2"/>
</dbReference>
<dbReference type="InterPro" id="IPR025300">
    <property type="entry name" value="BetaGal_jelly_roll_dom"/>
</dbReference>
<evidence type="ECO:0000256" key="10">
    <source>
        <dbReference type="SAM" id="Phobius"/>
    </source>
</evidence>
<evidence type="ECO:0000256" key="1">
    <source>
        <dbReference type="ARBA" id="ARBA00001412"/>
    </source>
</evidence>
<dbReference type="PRINTS" id="PR00742">
    <property type="entry name" value="GLHYDRLASE35"/>
</dbReference>
<dbReference type="Pfam" id="PF13364">
    <property type="entry name" value="BetaGal_ABD2"/>
    <property type="match status" value="2"/>
</dbReference>
<dbReference type="InterPro" id="IPR036833">
    <property type="entry name" value="BetaGal_dom3_sf"/>
</dbReference>
<dbReference type="EC" id="3.2.1.23" evidence="3"/>
<dbReference type="InterPro" id="IPR031330">
    <property type="entry name" value="Gly_Hdrlase_35_cat"/>
</dbReference>
<organism evidence="12 13">
    <name type="scientific">Rickenella mellea</name>
    <dbReference type="NCBI Taxonomy" id="50990"/>
    <lineage>
        <taxon>Eukaryota</taxon>
        <taxon>Fungi</taxon>
        <taxon>Dikarya</taxon>
        <taxon>Basidiomycota</taxon>
        <taxon>Agaricomycotina</taxon>
        <taxon>Agaricomycetes</taxon>
        <taxon>Hymenochaetales</taxon>
        <taxon>Rickenellaceae</taxon>
        <taxon>Rickenella</taxon>
    </lineage>
</organism>
<dbReference type="Pfam" id="PF13363">
    <property type="entry name" value="BetaGal_dom3"/>
    <property type="match status" value="1"/>
</dbReference>
<dbReference type="InterPro" id="IPR037110">
    <property type="entry name" value="Betagal_dom2_sf"/>
</dbReference>
<comment type="similarity">
    <text evidence="2 8">Belongs to the glycosyl hydrolase 35 family.</text>
</comment>
<keyword evidence="7" id="KW-0326">Glycosidase</keyword>
<evidence type="ECO:0000256" key="5">
    <source>
        <dbReference type="ARBA" id="ARBA00022801"/>
    </source>
</evidence>
<dbReference type="Gene3D" id="3.20.20.80">
    <property type="entry name" value="Glycosidases"/>
    <property type="match status" value="1"/>
</dbReference>
<protein>
    <recommendedName>
        <fullName evidence="3">beta-galactosidase</fullName>
        <ecNumber evidence="3">3.2.1.23</ecNumber>
    </recommendedName>
</protein>
<dbReference type="STRING" id="50990.A0A4Y7Q647"/>
<evidence type="ECO:0000313" key="13">
    <source>
        <dbReference type="Proteomes" id="UP000294933"/>
    </source>
</evidence>
<dbReference type="Pfam" id="PF01301">
    <property type="entry name" value="Glyco_hydro_35"/>
    <property type="match status" value="1"/>
</dbReference>
<dbReference type="InterPro" id="IPR001944">
    <property type="entry name" value="Glycoside_Hdrlase_35"/>
</dbReference>
<dbReference type="InterPro" id="IPR017853">
    <property type="entry name" value="GH"/>
</dbReference>
<dbReference type="FunFam" id="3.20.20.80:FF:000040">
    <property type="entry name" value="Beta-galactosidase A"/>
    <property type="match status" value="1"/>
</dbReference>
<sequence length="1121" mass="123879">MSRIEKCGQTHYHSLKTQQHSNSECEAKEQAVLVQPGFVMSNNSGSEREEDLSWEREAEFDQESIPEGATSHTHDSGHNFFKIRPWFTLSFFAIALSIAAWNTSVRWTALSSFTTFSLSRANNQVYIVDDISTPLNTTSKDGPSGGTTSEVQWDKYSLIVKGQRIFLHSGEFHTFRLPVPSLWPDILQKIKAAGFNAISVYTHWGLINPSPGVVDFDGFRALQPLYDACKDAGLWIVVRPGPYINAETSAGGMAHWATSEVADSLRTNATDFYDAWLPYIQGIINVTVHNQVSHGGPVIAIQIDNEFSDDRETRRLYFQQLEEVYRKGDIVVPLTYNDPGMRRNFVNGTGSVDIYGFDEYPQRFDCSNPQTWLPVITNYYDYHMNTNPGQPLYVPEFQAGAYDAWGPTAPGYGSCGILTGPSFQDVFYKGLWAANAKMINYYMIYGGTSWGGIPFHGVYTSYDYGSAISENRELNAKYDDLKRQGLFIRSSPEFYKTEWMGNSTSDVVKVTNPSVLVVYLSNPETGAGFYIARNNISSSTDGLDFKVDVKTSEGIFTVPQMGHVTLGGRQSKLIVTDYAFGDTRALYSTAQVLFAGKIGLRDVLFLFGDATQEHEIALTLPEKARMKATDHRVVLKTSAGRTVINLLSGIKGLVTLWDSDSHLILFGDTDTAATFFAPTIPGSTGDSSTFKNYWQVGTNTTALVGGPYLVRNATISGSTLSLSGDLKTSVFLTVITSPDIDTILWNGENVSFNVSASSSITEVGGFVGHLQTHPSLSVLDVPILSDWKFADSLPEVQSGFSDLSWVTANHTSTIIPYKPYYGDGRVLYGCDYGFCENIVLWRGHFQATGHEKYVNLSINGGEAFAASVWLNDRFLNTSYGNSTNNLNIIEETDDHFIFPPGVVIPGQDNVITVVQDNMGLNETDGETDNSRGPRGIRGFKLDSGHFGEWKVQGKLGGYIDYPDKVRGIFNEGGLFGEREGWHLPGFDTSSWQSRHLSDGVPDSAAGIGFFVTTFRLKIPDGLDVPMSFTFDESTQPYRALLFVNGWMMGKRVPNLGPQTKFPVHQGILDYNGENTVAVALWVMEPNVTISPKLELTIDGRYDGGVGGIVTNNPRWTQRSSV</sequence>
<keyword evidence="13" id="KW-1185">Reference proteome</keyword>
<dbReference type="SUPFAM" id="SSF51011">
    <property type="entry name" value="Glycosyl hydrolase domain"/>
    <property type="match status" value="1"/>
</dbReference>
<dbReference type="Proteomes" id="UP000294933">
    <property type="component" value="Unassembled WGS sequence"/>
</dbReference>
<proteinExistence type="inferred from homology"/>
<feature type="region of interest" description="Disordered" evidence="9">
    <location>
        <begin position="39"/>
        <end position="75"/>
    </location>
</feature>
<dbReference type="GO" id="GO:0004565">
    <property type="term" value="F:beta-galactosidase activity"/>
    <property type="evidence" value="ECO:0007669"/>
    <property type="project" value="UniProtKB-EC"/>
</dbReference>
<dbReference type="GO" id="GO:0005975">
    <property type="term" value="P:carbohydrate metabolic process"/>
    <property type="evidence" value="ECO:0007669"/>
    <property type="project" value="InterPro"/>
</dbReference>
<dbReference type="InterPro" id="IPR008979">
    <property type="entry name" value="Galactose-bd-like_sf"/>
</dbReference>
<dbReference type="SMART" id="SM01029">
    <property type="entry name" value="BetaGal_dom2"/>
    <property type="match status" value="1"/>
</dbReference>
<keyword evidence="10" id="KW-0812">Transmembrane</keyword>
<evidence type="ECO:0000256" key="8">
    <source>
        <dbReference type="RuleBase" id="RU003679"/>
    </source>
</evidence>
<keyword evidence="10" id="KW-1133">Transmembrane helix</keyword>
<evidence type="ECO:0000256" key="3">
    <source>
        <dbReference type="ARBA" id="ARBA00012756"/>
    </source>
</evidence>
<keyword evidence="10" id="KW-0472">Membrane</keyword>
<accession>A0A4Y7Q647</accession>
<evidence type="ECO:0000256" key="6">
    <source>
        <dbReference type="ARBA" id="ARBA00023180"/>
    </source>
</evidence>
<keyword evidence="6" id="KW-0325">Glycoprotein</keyword>
<reference evidence="12 13" key="1">
    <citation type="submission" date="2018-06" db="EMBL/GenBank/DDBJ databases">
        <title>A transcriptomic atlas of mushroom development highlights an independent origin of complex multicellularity.</title>
        <authorList>
            <consortium name="DOE Joint Genome Institute"/>
            <person name="Krizsan K."/>
            <person name="Almasi E."/>
            <person name="Merenyi Z."/>
            <person name="Sahu N."/>
            <person name="Viragh M."/>
            <person name="Koszo T."/>
            <person name="Mondo S."/>
            <person name="Kiss B."/>
            <person name="Balint B."/>
            <person name="Kues U."/>
            <person name="Barry K."/>
            <person name="Hegedus J.C."/>
            <person name="Henrissat B."/>
            <person name="Johnson J."/>
            <person name="Lipzen A."/>
            <person name="Ohm R."/>
            <person name="Nagy I."/>
            <person name="Pangilinan J."/>
            <person name="Yan J."/>
            <person name="Xiong Y."/>
            <person name="Grigoriev I.V."/>
            <person name="Hibbett D.S."/>
            <person name="Nagy L.G."/>
        </authorList>
    </citation>
    <scope>NUCLEOTIDE SEQUENCE [LARGE SCALE GENOMIC DNA]</scope>
    <source>
        <strain evidence="12 13">SZMC22713</strain>
    </source>
</reference>
<comment type="catalytic activity">
    <reaction evidence="1">
        <text>Hydrolysis of terminal non-reducing beta-D-galactose residues in beta-D-galactosides.</text>
        <dbReference type="EC" id="3.2.1.23"/>
    </reaction>
</comment>
<dbReference type="EMBL" id="ML170171">
    <property type="protein sequence ID" value="TDL23133.1"/>
    <property type="molecule type" value="Genomic_DNA"/>
</dbReference>
<dbReference type="PANTHER" id="PTHR23421">
    <property type="entry name" value="BETA-GALACTOSIDASE RELATED"/>
    <property type="match status" value="1"/>
</dbReference>
<gene>
    <name evidence="12" type="ORF">BD410DRAFT_787435</name>
</gene>
<evidence type="ECO:0000256" key="4">
    <source>
        <dbReference type="ARBA" id="ARBA00022729"/>
    </source>
</evidence>
<evidence type="ECO:0000256" key="7">
    <source>
        <dbReference type="ARBA" id="ARBA00023295"/>
    </source>
</evidence>
<dbReference type="Gene3D" id="2.60.120.260">
    <property type="entry name" value="Galactose-binding domain-like"/>
    <property type="match status" value="2"/>
</dbReference>
<evidence type="ECO:0000256" key="9">
    <source>
        <dbReference type="SAM" id="MobiDB-lite"/>
    </source>
</evidence>
<evidence type="ECO:0000256" key="2">
    <source>
        <dbReference type="ARBA" id="ARBA00009809"/>
    </source>
</evidence>
<dbReference type="Gene3D" id="2.102.20.10">
    <property type="entry name" value="Beta-galactosidase, domain 2"/>
    <property type="match status" value="1"/>
</dbReference>
<name>A0A4Y7Q647_9AGAM</name>
<dbReference type="SUPFAM" id="SSF117100">
    <property type="entry name" value="Beta-galactosidase LacA, domain 3"/>
    <property type="match status" value="1"/>
</dbReference>